<organism evidence="2 3">
    <name type="scientific">Punica granatum</name>
    <name type="common">Pomegranate</name>
    <dbReference type="NCBI Taxonomy" id="22663"/>
    <lineage>
        <taxon>Eukaryota</taxon>
        <taxon>Viridiplantae</taxon>
        <taxon>Streptophyta</taxon>
        <taxon>Embryophyta</taxon>
        <taxon>Tracheophyta</taxon>
        <taxon>Spermatophyta</taxon>
        <taxon>Magnoliopsida</taxon>
        <taxon>eudicotyledons</taxon>
        <taxon>Gunneridae</taxon>
        <taxon>Pentapetalae</taxon>
        <taxon>rosids</taxon>
        <taxon>malvids</taxon>
        <taxon>Myrtales</taxon>
        <taxon>Lythraceae</taxon>
        <taxon>Punica</taxon>
    </lineage>
</organism>
<protein>
    <submittedName>
        <fullName evidence="2">Uncharacterized protein</fullName>
    </submittedName>
</protein>
<proteinExistence type="predicted"/>
<name>A0A2I0L8S0_PUNGR</name>
<accession>A0A2I0L8S0</accession>
<keyword evidence="3" id="KW-1185">Reference proteome</keyword>
<evidence type="ECO:0000256" key="1">
    <source>
        <dbReference type="SAM" id="MobiDB-lite"/>
    </source>
</evidence>
<sequence>MVAVVAGIGATTTPNLPISLFSVPAATALDEVADYLPISRINQERERWEDRGQWWPRSRPPPPNKVADCP</sequence>
<dbReference type="EMBL" id="PGOL01000105">
    <property type="protein sequence ID" value="PKI77050.1"/>
    <property type="molecule type" value="Genomic_DNA"/>
</dbReference>
<reference evidence="2 3" key="1">
    <citation type="submission" date="2017-11" db="EMBL/GenBank/DDBJ databases">
        <title>De-novo sequencing of pomegranate (Punica granatum L.) genome.</title>
        <authorList>
            <person name="Akparov Z."/>
            <person name="Amiraslanov A."/>
            <person name="Hajiyeva S."/>
            <person name="Abbasov M."/>
            <person name="Kaur K."/>
            <person name="Hamwieh A."/>
            <person name="Solovyev V."/>
            <person name="Salamov A."/>
            <person name="Braich B."/>
            <person name="Kosarev P."/>
            <person name="Mahmoud A."/>
            <person name="Hajiyev E."/>
            <person name="Babayeva S."/>
            <person name="Izzatullayeva V."/>
            <person name="Mammadov A."/>
            <person name="Mammadov A."/>
            <person name="Sharifova S."/>
            <person name="Ojaghi J."/>
            <person name="Eynullazada K."/>
            <person name="Bayramov B."/>
            <person name="Abdulazimova A."/>
            <person name="Shahmuradov I."/>
        </authorList>
    </citation>
    <scope>NUCLEOTIDE SEQUENCE [LARGE SCALE GENOMIC DNA]</scope>
    <source>
        <strain evidence="3">cv. AG2017</strain>
        <tissue evidence="2">Leaf</tissue>
    </source>
</reference>
<gene>
    <name evidence="2" type="ORF">CRG98_002553</name>
</gene>
<feature type="region of interest" description="Disordered" evidence="1">
    <location>
        <begin position="47"/>
        <end position="70"/>
    </location>
</feature>
<dbReference type="AlphaFoldDB" id="A0A2I0L8S0"/>
<evidence type="ECO:0000313" key="3">
    <source>
        <dbReference type="Proteomes" id="UP000233551"/>
    </source>
</evidence>
<comment type="caution">
    <text evidence="2">The sequence shown here is derived from an EMBL/GenBank/DDBJ whole genome shotgun (WGS) entry which is preliminary data.</text>
</comment>
<dbReference type="Proteomes" id="UP000233551">
    <property type="component" value="Unassembled WGS sequence"/>
</dbReference>
<evidence type="ECO:0000313" key="2">
    <source>
        <dbReference type="EMBL" id="PKI77050.1"/>
    </source>
</evidence>